<dbReference type="AlphaFoldDB" id="A0A1I6APA3"/>
<dbReference type="EMBL" id="FOYD01000002">
    <property type="protein sequence ID" value="SFQ70515.1"/>
    <property type="molecule type" value="Genomic_DNA"/>
</dbReference>
<proteinExistence type="predicted"/>
<dbReference type="RefSeq" id="WP_090537420.1">
    <property type="nucleotide sequence ID" value="NZ_FOYD01000002.1"/>
</dbReference>
<keyword evidence="1" id="KW-0812">Transmembrane</keyword>
<evidence type="ECO:0000313" key="3">
    <source>
        <dbReference type="Proteomes" id="UP000242815"/>
    </source>
</evidence>
<feature type="transmembrane region" description="Helical" evidence="1">
    <location>
        <begin position="12"/>
        <end position="37"/>
    </location>
</feature>
<evidence type="ECO:0000256" key="1">
    <source>
        <dbReference type="SAM" id="Phobius"/>
    </source>
</evidence>
<keyword evidence="1" id="KW-1133">Transmembrane helix</keyword>
<accession>A0A1I6APA3</accession>
<dbReference type="STRING" id="1002526.SAMN05216578_102286"/>
<organism evidence="2 3">
    <name type="scientific">Halopseudomonas formosensis</name>
    <dbReference type="NCBI Taxonomy" id="1002526"/>
    <lineage>
        <taxon>Bacteria</taxon>
        <taxon>Pseudomonadati</taxon>
        <taxon>Pseudomonadota</taxon>
        <taxon>Gammaproteobacteria</taxon>
        <taxon>Pseudomonadales</taxon>
        <taxon>Pseudomonadaceae</taxon>
        <taxon>Halopseudomonas</taxon>
    </lineage>
</organism>
<protein>
    <submittedName>
        <fullName evidence="2">Uncharacterized protein</fullName>
    </submittedName>
</protein>
<evidence type="ECO:0000313" key="2">
    <source>
        <dbReference type="EMBL" id="SFQ70515.1"/>
    </source>
</evidence>
<sequence length="88" mass="9603">MIDIIHSTTHVAGGLLLIAFGMLAAAGAIVLAGALLFEACKYFIKRGIIETYNVASVRYYMAVMVQLGRTGLLKHVEDARREPSHDNQ</sequence>
<gene>
    <name evidence="2" type="ORF">SAMN05216578_102286</name>
</gene>
<dbReference type="Proteomes" id="UP000242815">
    <property type="component" value="Unassembled WGS sequence"/>
</dbReference>
<name>A0A1I6APA3_9GAMM</name>
<reference evidence="2 3" key="1">
    <citation type="submission" date="2016-10" db="EMBL/GenBank/DDBJ databases">
        <authorList>
            <person name="de Groot N.N."/>
        </authorList>
    </citation>
    <scope>NUCLEOTIDE SEQUENCE [LARGE SCALE GENOMIC DNA]</scope>
    <source>
        <strain evidence="2 3">JCM 18415</strain>
    </source>
</reference>
<keyword evidence="1" id="KW-0472">Membrane</keyword>